<feature type="binding site" evidence="4">
    <location>
        <position position="9"/>
    </location>
    <ligand>
        <name>a divalent metal cation</name>
        <dbReference type="ChEBI" id="CHEBI:60240"/>
        <label>1</label>
    </ligand>
</feature>
<keyword evidence="6" id="KW-1185">Reference proteome</keyword>
<dbReference type="PANTHER" id="PTHR46363">
    <property type="entry name" value="DEOXYRIBONUCLEASE TATDN2-RELATED"/>
    <property type="match status" value="1"/>
</dbReference>
<feature type="binding site" evidence="4">
    <location>
        <position position="155"/>
    </location>
    <ligand>
        <name>a divalent metal cation</name>
        <dbReference type="ChEBI" id="CHEBI:60240"/>
        <label>2</label>
    </ligand>
</feature>
<evidence type="ECO:0000313" key="6">
    <source>
        <dbReference type="Proteomes" id="UP000184275"/>
    </source>
</evidence>
<accession>A0A1M6QJV1</accession>
<dbReference type="InterPro" id="IPR018228">
    <property type="entry name" value="DNase_TatD-rel_CS"/>
</dbReference>
<gene>
    <name evidence="5" type="ORF">SAMN05720469_102128</name>
</gene>
<dbReference type="InterPro" id="IPR015991">
    <property type="entry name" value="TatD/YcfH-like"/>
</dbReference>
<feature type="binding site" evidence="4">
    <location>
        <position position="130"/>
    </location>
    <ligand>
        <name>a divalent metal cation</name>
        <dbReference type="ChEBI" id="CHEBI:60240"/>
        <label>2</label>
    </ligand>
</feature>
<feature type="binding site" evidence="4">
    <location>
        <position position="94"/>
    </location>
    <ligand>
        <name>a divalent metal cation</name>
        <dbReference type="ChEBI" id="CHEBI:60240"/>
        <label>1</label>
    </ligand>
</feature>
<dbReference type="CDD" id="cd01310">
    <property type="entry name" value="TatD_DNAse"/>
    <property type="match status" value="1"/>
</dbReference>
<dbReference type="PROSITE" id="PS01091">
    <property type="entry name" value="TATD_3"/>
    <property type="match status" value="1"/>
</dbReference>
<organism evidence="5 6">
    <name type="scientific">Fibrobacter intestinalis</name>
    <dbReference type="NCBI Taxonomy" id="28122"/>
    <lineage>
        <taxon>Bacteria</taxon>
        <taxon>Pseudomonadati</taxon>
        <taxon>Fibrobacterota</taxon>
        <taxon>Fibrobacteria</taxon>
        <taxon>Fibrobacterales</taxon>
        <taxon>Fibrobacteraceae</taxon>
        <taxon>Fibrobacter</taxon>
    </lineage>
</organism>
<dbReference type="NCBIfam" id="TIGR00010">
    <property type="entry name" value="YchF/TatD family DNA exonuclease"/>
    <property type="match status" value="1"/>
</dbReference>
<dbReference type="RefSeq" id="WP_073302161.1">
    <property type="nucleotide sequence ID" value="NZ_FRAW01000002.1"/>
</dbReference>
<evidence type="ECO:0000256" key="3">
    <source>
        <dbReference type="ARBA" id="ARBA00022801"/>
    </source>
</evidence>
<evidence type="ECO:0000256" key="2">
    <source>
        <dbReference type="ARBA" id="ARBA00022723"/>
    </source>
</evidence>
<dbReference type="EMBL" id="FRAW01000002">
    <property type="protein sequence ID" value="SHK20448.1"/>
    <property type="molecule type" value="Genomic_DNA"/>
</dbReference>
<dbReference type="Pfam" id="PF01026">
    <property type="entry name" value="TatD_DNase"/>
    <property type="match status" value="1"/>
</dbReference>
<dbReference type="AlphaFoldDB" id="A0A1M6QJV1"/>
<evidence type="ECO:0000313" key="5">
    <source>
        <dbReference type="EMBL" id="SHK20448.1"/>
    </source>
</evidence>
<dbReference type="GO" id="GO:0016788">
    <property type="term" value="F:hydrolase activity, acting on ester bonds"/>
    <property type="evidence" value="ECO:0007669"/>
    <property type="project" value="InterPro"/>
</dbReference>
<keyword evidence="3" id="KW-0378">Hydrolase</keyword>
<dbReference type="Proteomes" id="UP000184275">
    <property type="component" value="Unassembled WGS sequence"/>
</dbReference>
<keyword evidence="2 4" id="KW-0479">Metal-binding</keyword>
<dbReference type="GO" id="GO:0046872">
    <property type="term" value="F:metal ion binding"/>
    <property type="evidence" value="ECO:0007669"/>
    <property type="project" value="UniProtKB-KW"/>
</dbReference>
<dbReference type="PANTHER" id="PTHR46363:SF1">
    <property type="entry name" value="DEOXYRIBONUCLEASE TATDN2-RELATED"/>
    <property type="match status" value="1"/>
</dbReference>
<dbReference type="SUPFAM" id="SSF51556">
    <property type="entry name" value="Metallo-dependent hydrolases"/>
    <property type="match status" value="1"/>
</dbReference>
<evidence type="ECO:0000256" key="1">
    <source>
        <dbReference type="ARBA" id="ARBA00009275"/>
    </source>
</evidence>
<comment type="similarity">
    <text evidence="1">Belongs to the metallo-dependent hydrolases superfamily. TatD-type hydrolase family.</text>
</comment>
<dbReference type="PIRSF" id="PIRSF005902">
    <property type="entry name" value="DNase_TatD"/>
    <property type="match status" value="1"/>
</dbReference>
<reference evidence="6" key="1">
    <citation type="submission" date="2016-11" db="EMBL/GenBank/DDBJ databases">
        <authorList>
            <person name="Varghese N."/>
            <person name="Submissions S."/>
        </authorList>
    </citation>
    <scope>NUCLEOTIDE SEQUENCE [LARGE SCALE GENOMIC DNA]</scope>
    <source>
        <strain evidence="6">UWOS</strain>
    </source>
</reference>
<sequence>MNFVDPHCHMDSFTEKSGIDLDSWWNTVSPKPDAILHVACEKSGFDYAEKISRLYPNVYTAFGIHPQNADSYDAETEECLMRLWASPKTVGIGEIGFDYHYETASRKKQREVFERQLEIGLPFHKVFVLHLREADDDSLNVLQHAHLQNATLHIHSCTASCRFVEAALQLPCRVYVGFTGILTFKNAESVREAASRVPLNRLLLETDSPYLAPVPFRGKPSHAGMIPQIGEVLAQVKNIPFEELMKQVRQNTRDCYGI</sequence>
<evidence type="ECO:0000256" key="4">
    <source>
        <dbReference type="PIRSR" id="PIRSR005902-1"/>
    </source>
</evidence>
<dbReference type="Gene3D" id="3.20.20.140">
    <property type="entry name" value="Metal-dependent hydrolases"/>
    <property type="match status" value="1"/>
</dbReference>
<protein>
    <submittedName>
        <fullName evidence="5">TatD DNase family protein</fullName>
    </submittedName>
</protein>
<dbReference type="InterPro" id="IPR001130">
    <property type="entry name" value="TatD-like"/>
</dbReference>
<name>A0A1M6QJV1_9BACT</name>
<feature type="binding site" evidence="4">
    <location>
        <position position="7"/>
    </location>
    <ligand>
        <name>a divalent metal cation</name>
        <dbReference type="ChEBI" id="CHEBI:60240"/>
        <label>1</label>
    </ligand>
</feature>
<dbReference type="InterPro" id="IPR032466">
    <property type="entry name" value="Metal_Hydrolase"/>
</dbReference>
<feature type="binding site" evidence="4">
    <location>
        <position position="207"/>
    </location>
    <ligand>
        <name>a divalent metal cation</name>
        <dbReference type="ChEBI" id="CHEBI:60240"/>
        <label>1</label>
    </ligand>
</feature>
<dbReference type="GO" id="GO:0004536">
    <property type="term" value="F:DNA nuclease activity"/>
    <property type="evidence" value="ECO:0007669"/>
    <property type="project" value="InterPro"/>
</dbReference>
<dbReference type="FunFam" id="3.20.20.140:FF:000005">
    <property type="entry name" value="TatD family hydrolase"/>
    <property type="match status" value="1"/>
</dbReference>
<proteinExistence type="inferred from homology"/>